<name>A0A9Q0QR51_9MAGN</name>
<dbReference type="InterPro" id="IPR038925">
    <property type="entry name" value="At3g17800-like"/>
</dbReference>
<dbReference type="InterPro" id="IPR008479">
    <property type="entry name" value="DUF760"/>
</dbReference>
<organism evidence="3 4">
    <name type="scientific">Protea cynaroides</name>
    <dbReference type="NCBI Taxonomy" id="273540"/>
    <lineage>
        <taxon>Eukaryota</taxon>
        <taxon>Viridiplantae</taxon>
        <taxon>Streptophyta</taxon>
        <taxon>Embryophyta</taxon>
        <taxon>Tracheophyta</taxon>
        <taxon>Spermatophyta</taxon>
        <taxon>Magnoliopsida</taxon>
        <taxon>Proteales</taxon>
        <taxon>Proteaceae</taxon>
        <taxon>Protea</taxon>
    </lineage>
</organism>
<evidence type="ECO:0000313" key="3">
    <source>
        <dbReference type="EMBL" id="KAJ4968950.1"/>
    </source>
</evidence>
<proteinExistence type="predicted"/>
<feature type="chain" id="PRO_5040463464" evidence="2">
    <location>
        <begin position="24"/>
        <end position="471"/>
    </location>
</feature>
<comment type="caution">
    <text evidence="3">The sequence shown here is derived from an EMBL/GenBank/DDBJ whole genome shotgun (WGS) entry which is preliminary data.</text>
</comment>
<dbReference type="AlphaFoldDB" id="A0A9Q0QR51"/>
<sequence>MKACIVCVVLISLLFLDSHPVEATTREIYACTFLGRRDPRCDKSGRVNDKPKADIPANPYTRGIPILKASGDSMIVSKYSSCDFSCNLSFDSQRRIKLCDNRRFGKRIGYNDKRLNQTVLIVAASAESSHCENRIAVTWPLQPRSSAGEILSDVLQDEWDLFDFTVASQLNKLVADRDGAIARKQHSEGSAESSLHRRIAEIKERECQIAVEDVMYMQIVHKFTEIKVPMVPRISKCINNGRLELGWPKDKELKTIYSIEVRDMVEEHVTILLGWRGRPNVAENWINYTTTQMKRVQLGQVYIASIMFGYFLKSACLRLNMDKCLKLSNHKHPKEGRGNHNPIAKSQNQRLKNPDTFSHSTDTWARSSRQLTGMIDSRKHEKLRYYIMGFDPETFQKCARQKSQEAVNLIDKHSSALFGYEMGKDYYEAIDVSYYSLERLVLEAVAFGSFLWDVEEYVDSIYRLKENIPRE</sequence>
<evidence type="ECO:0000256" key="1">
    <source>
        <dbReference type="SAM" id="MobiDB-lite"/>
    </source>
</evidence>
<keyword evidence="4" id="KW-1185">Reference proteome</keyword>
<keyword evidence="2" id="KW-0732">Signal</keyword>
<protein>
    <submittedName>
        <fullName evidence="3">Uncharacterized protein</fullName>
    </submittedName>
</protein>
<dbReference type="OrthoDB" id="25131at2759"/>
<gene>
    <name evidence="3" type="ORF">NE237_015651</name>
</gene>
<dbReference type="EMBL" id="JAMYWD010000006">
    <property type="protein sequence ID" value="KAJ4968950.1"/>
    <property type="molecule type" value="Genomic_DNA"/>
</dbReference>
<feature type="region of interest" description="Disordered" evidence="1">
    <location>
        <begin position="330"/>
        <end position="361"/>
    </location>
</feature>
<reference evidence="3" key="1">
    <citation type="journal article" date="2023" name="Plant J.">
        <title>The genome of the king protea, Protea cynaroides.</title>
        <authorList>
            <person name="Chang J."/>
            <person name="Duong T.A."/>
            <person name="Schoeman C."/>
            <person name="Ma X."/>
            <person name="Roodt D."/>
            <person name="Barker N."/>
            <person name="Li Z."/>
            <person name="Van de Peer Y."/>
            <person name="Mizrachi E."/>
        </authorList>
    </citation>
    <scope>NUCLEOTIDE SEQUENCE</scope>
    <source>
        <tissue evidence="3">Young leaves</tissue>
    </source>
</reference>
<feature type="signal peptide" evidence="2">
    <location>
        <begin position="1"/>
        <end position="23"/>
    </location>
</feature>
<feature type="compositionally biased region" description="Polar residues" evidence="1">
    <location>
        <begin position="344"/>
        <end position="361"/>
    </location>
</feature>
<dbReference type="Proteomes" id="UP001141806">
    <property type="component" value="Unassembled WGS sequence"/>
</dbReference>
<dbReference type="PANTHER" id="PTHR31808:SF9">
    <property type="entry name" value="F21O3.2 PROTEIN"/>
    <property type="match status" value="1"/>
</dbReference>
<dbReference type="Pfam" id="PF05542">
    <property type="entry name" value="DUF760"/>
    <property type="match status" value="1"/>
</dbReference>
<evidence type="ECO:0000256" key="2">
    <source>
        <dbReference type="SAM" id="SignalP"/>
    </source>
</evidence>
<accession>A0A9Q0QR51</accession>
<evidence type="ECO:0000313" key="4">
    <source>
        <dbReference type="Proteomes" id="UP001141806"/>
    </source>
</evidence>
<dbReference type="PANTHER" id="PTHR31808">
    <property type="entry name" value="EXPRESSED PROTEIN"/>
    <property type="match status" value="1"/>
</dbReference>